<dbReference type="SUPFAM" id="SSF56112">
    <property type="entry name" value="Protein kinase-like (PK-like)"/>
    <property type="match status" value="1"/>
</dbReference>
<dbReference type="InterPro" id="IPR011009">
    <property type="entry name" value="Kinase-like_dom_sf"/>
</dbReference>
<proteinExistence type="predicted"/>
<gene>
    <name evidence="1" type="ORF">AFUB_034380</name>
</gene>
<evidence type="ECO:0000313" key="2">
    <source>
        <dbReference type="Proteomes" id="UP000001699"/>
    </source>
</evidence>
<protein>
    <recommendedName>
        <fullName evidence="3">Protein kinase domain-containing protein</fullName>
    </recommendedName>
</protein>
<dbReference type="VEuPathDB" id="FungiDB:AFUB_034380"/>
<dbReference type="OrthoDB" id="4267316at2759"/>
<name>B0XZU2_ASPFC</name>
<sequence>MLPQKGTRLVAKVYDPLYFNDDEGYLNPFLCMDKYYTHEANAYMVLRDFQGQWIPNYYGSYSLVLSVDSVRTRTVRMILVEYIPGITMADCEPGNFCQSARLLIRKSIVDLESRIYEKDILLTDLEPRNIIIRSPDSDRPGVVFIDFAHALFNRRRDDPLPFELNDFLGEYISPLLRWNKSKDRDYAFLEWIDWDWDPWLDAEFAHTAATITPEMRERWSDD</sequence>
<dbReference type="Proteomes" id="UP000001699">
    <property type="component" value="Unassembled WGS sequence"/>
</dbReference>
<dbReference type="AlphaFoldDB" id="B0XZU2"/>
<evidence type="ECO:0000313" key="1">
    <source>
        <dbReference type="EMBL" id="EDP52274.1"/>
    </source>
</evidence>
<evidence type="ECO:0008006" key="3">
    <source>
        <dbReference type="Google" id="ProtNLM"/>
    </source>
</evidence>
<organism evidence="1 2">
    <name type="scientific">Aspergillus fumigatus (strain CBS 144.89 / FGSC A1163 / CEA10)</name>
    <name type="common">Neosartorya fumigata</name>
    <dbReference type="NCBI Taxonomy" id="451804"/>
    <lineage>
        <taxon>Eukaryota</taxon>
        <taxon>Fungi</taxon>
        <taxon>Dikarya</taxon>
        <taxon>Ascomycota</taxon>
        <taxon>Pezizomycotina</taxon>
        <taxon>Eurotiomycetes</taxon>
        <taxon>Eurotiomycetidae</taxon>
        <taxon>Eurotiales</taxon>
        <taxon>Aspergillaceae</taxon>
        <taxon>Aspergillus</taxon>
        <taxon>Aspergillus subgen. Fumigati</taxon>
    </lineage>
</organism>
<keyword evidence="2" id="KW-1185">Reference proteome</keyword>
<dbReference type="EMBL" id="DS499596">
    <property type="protein sequence ID" value="EDP52274.1"/>
    <property type="molecule type" value="Genomic_DNA"/>
</dbReference>
<dbReference type="HOGENOM" id="CLU_044881_2_1_1"/>
<accession>B0XZU2</accession>
<reference evidence="1 2" key="1">
    <citation type="journal article" date="2008" name="PLoS Genet.">
        <title>Genomic islands in the pathogenic filamentous fungus Aspergillus fumigatus.</title>
        <authorList>
            <person name="Fedorova N.D."/>
            <person name="Khaldi N."/>
            <person name="Joardar V.S."/>
            <person name="Maiti R."/>
            <person name="Amedeo P."/>
            <person name="Anderson M.J."/>
            <person name="Crabtree J."/>
            <person name="Silva J.C."/>
            <person name="Badger J.H."/>
            <person name="Albarraq A."/>
            <person name="Angiuoli S."/>
            <person name="Bussey H."/>
            <person name="Bowyer P."/>
            <person name="Cotty P.J."/>
            <person name="Dyer P.S."/>
            <person name="Egan A."/>
            <person name="Galens K."/>
            <person name="Fraser-Liggett C.M."/>
            <person name="Haas B.J."/>
            <person name="Inman J.M."/>
            <person name="Kent R."/>
            <person name="Lemieux S."/>
            <person name="Malavazi I."/>
            <person name="Orvis J."/>
            <person name="Roemer T."/>
            <person name="Ronning C.M."/>
            <person name="Sundaram J.P."/>
            <person name="Sutton G."/>
            <person name="Turner G."/>
            <person name="Venter J.C."/>
            <person name="White O.R."/>
            <person name="Whitty B.R."/>
            <person name="Youngman P."/>
            <person name="Wolfe K.H."/>
            <person name="Goldman G.H."/>
            <person name="Wortman J.R."/>
            <person name="Jiang B."/>
            <person name="Denning D.W."/>
            <person name="Nierman W.C."/>
        </authorList>
    </citation>
    <scope>NUCLEOTIDE SEQUENCE [LARGE SCALE GENOMIC DNA]</scope>
    <source>
        <strain evidence="2">CBS 144.89 / FGSC A1163 / CEA10</strain>
    </source>
</reference>